<dbReference type="RefSeq" id="WP_177133948.1">
    <property type="nucleotide sequence ID" value="NZ_VYGV01000006.1"/>
</dbReference>
<protein>
    <submittedName>
        <fullName evidence="1">Uncharacterized protein</fullName>
    </submittedName>
</protein>
<evidence type="ECO:0000313" key="1">
    <source>
        <dbReference type="EMBL" id="NWF44612.1"/>
    </source>
</evidence>
<gene>
    <name evidence="1" type="ORF">F3K02_05005</name>
</gene>
<sequence length="137" mass="14974">MHTPRTLLVVSLLSSIWGCSSISLEPTEPPVREVKSIDGQSEGEVTGTAAPGSRFAQLRIGMEAQSVRKRIGEADAMYSHDTGKRWIPFYFGSDARRIITHYKGDGCLTFTGGTVWGGGNNQLIRIDNDPSGRCYQP</sequence>
<dbReference type="Proteomes" id="UP000545507">
    <property type="component" value="Unassembled WGS sequence"/>
</dbReference>
<organism evidence="1 2">
    <name type="scientific">Hydrogenophaga aromaticivorans</name>
    <dbReference type="NCBI Taxonomy" id="2610898"/>
    <lineage>
        <taxon>Bacteria</taxon>
        <taxon>Pseudomonadati</taxon>
        <taxon>Pseudomonadota</taxon>
        <taxon>Betaproteobacteria</taxon>
        <taxon>Burkholderiales</taxon>
        <taxon>Comamonadaceae</taxon>
        <taxon>Hydrogenophaga</taxon>
    </lineage>
</organism>
<keyword evidence="2" id="KW-1185">Reference proteome</keyword>
<comment type="caution">
    <text evidence="1">The sequence shown here is derived from an EMBL/GenBank/DDBJ whole genome shotgun (WGS) entry which is preliminary data.</text>
</comment>
<dbReference type="AlphaFoldDB" id="A0A7Y8GV16"/>
<name>A0A7Y8GV16_9BURK</name>
<accession>A0A7Y8GV16</accession>
<dbReference type="EMBL" id="VYGV01000006">
    <property type="protein sequence ID" value="NWF44612.1"/>
    <property type="molecule type" value="Genomic_DNA"/>
</dbReference>
<proteinExistence type="predicted"/>
<reference evidence="1 2" key="1">
    <citation type="submission" date="2019-09" db="EMBL/GenBank/DDBJ databases">
        <title>Hydrogenophaga aromatica sp. nov., isolated from a para-xylene-degrading enrichment culture.</title>
        <authorList>
            <person name="Tancsics A."/>
            <person name="Banerjee S."/>
        </authorList>
    </citation>
    <scope>NUCLEOTIDE SEQUENCE [LARGE SCALE GENOMIC DNA]</scope>
    <source>
        <strain evidence="1 2">D2P1</strain>
    </source>
</reference>
<evidence type="ECO:0000313" key="2">
    <source>
        <dbReference type="Proteomes" id="UP000545507"/>
    </source>
</evidence>